<protein>
    <submittedName>
        <fullName evidence="9">Undecaprenyl-diphosphatase</fullName>
    </submittedName>
</protein>
<evidence type="ECO:0000313" key="9">
    <source>
        <dbReference type="EMBL" id="SHH93295.1"/>
    </source>
</evidence>
<dbReference type="PANTHER" id="PTHR14969">
    <property type="entry name" value="SPHINGOSINE-1-PHOSPHATE PHOSPHOHYDROLASE"/>
    <property type="match status" value="1"/>
</dbReference>
<keyword evidence="5 7" id="KW-1133">Transmembrane helix</keyword>
<feature type="transmembrane region" description="Helical" evidence="7">
    <location>
        <begin position="135"/>
        <end position="157"/>
    </location>
</feature>
<dbReference type="Pfam" id="PF01569">
    <property type="entry name" value="PAP2"/>
    <property type="match status" value="1"/>
</dbReference>
<dbReference type="Gene3D" id="1.20.144.10">
    <property type="entry name" value="Phosphatidic acid phosphatase type 2/haloperoxidase"/>
    <property type="match status" value="2"/>
</dbReference>
<keyword evidence="4" id="KW-0378">Hydrolase</keyword>
<evidence type="ECO:0000256" key="7">
    <source>
        <dbReference type="SAM" id="Phobius"/>
    </source>
</evidence>
<dbReference type="InterPro" id="IPR036938">
    <property type="entry name" value="PAP2/HPO_sf"/>
</dbReference>
<evidence type="ECO:0000256" key="1">
    <source>
        <dbReference type="ARBA" id="ARBA00004651"/>
    </source>
</evidence>
<feature type="domain" description="Phosphatidic acid phosphatase type 2/haloperoxidase" evidence="8">
    <location>
        <begin position="34"/>
        <end position="150"/>
    </location>
</feature>
<keyword evidence="6 7" id="KW-0472">Membrane</keyword>
<evidence type="ECO:0000313" key="10">
    <source>
        <dbReference type="Proteomes" id="UP000184139"/>
    </source>
</evidence>
<dbReference type="PANTHER" id="PTHR14969:SF62">
    <property type="entry name" value="DECAPRENYLPHOSPHORYL-5-PHOSPHORIBOSE PHOSPHATASE RV3807C-RELATED"/>
    <property type="match status" value="1"/>
</dbReference>
<keyword evidence="3 7" id="KW-0812">Transmembrane</keyword>
<feature type="transmembrane region" description="Helical" evidence="7">
    <location>
        <begin position="78"/>
        <end position="97"/>
    </location>
</feature>
<dbReference type="GO" id="GO:0016787">
    <property type="term" value="F:hydrolase activity"/>
    <property type="evidence" value="ECO:0007669"/>
    <property type="project" value="UniProtKB-KW"/>
</dbReference>
<feature type="transmembrane region" description="Helical" evidence="7">
    <location>
        <begin position="104"/>
        <end position="123"/>
    </location>
</feature>
<organism evidence="9 10">
    <name type="scientific">Desulfofustis glycolicus DSM 9705</name>
    <dbReference type="NCBI Taxonomy" id="1121409"/>
    <lineage>
        <taxon>Bacteria</taxon>
        <taxon>Pseudomonadati</taxon>
        <taxon>Thermodesulfobacteriota</taxon>
        <taxon>Desulfobulbia</taxon>
        <taxon>Desulfobulbales</taxon>
        <taxon>Desulfocapsaceae</taxon>
        <taxon>Desulfofustis</taxon>
    </lineage>
</organism>
<proteinExistence type="predicted"/>
<reference evidence="9 10" key="1">
    <citation type="submission" date="2016-11" db="EMBL/GenBank/DDBJ databases">
        <authorList>
            <person name="Jaros S."/>
            <person name="Januszkiewicz K."/>
            <person name="Wedrychowicz H."/>
        </authorList>
    </citation>
    <scope>NUCLEOTIDE SEQUENCE [LARGE SCALE GENOMIC DNA]</scope>
    <source>
        <strain evidence="9 10">DSM 9705</strain>
    </source>
</reference>
<dbReference type="EMBL" id="FQXS01000016">
    <property type="protein sequence ID" value="SHH93295.1"/>
    <property type="molecule type" value="Genomic_DNA"/>
</dbReference>
<evidence type="ECO:0000256" key="5">
    <source>
        <dbReference type="ARBA" id="ARBA00022989"/>
    </source>
</evidence>
<evidence type="ECO:0000256" key="2">
    <source>
        <dbReference type="ARBA" id="ARBA00022475"/>
    </source>
</evidence>
<dbReference type="STRING" id="1121409.SAMN02745124_02648"/>
<evidence type="ECO:0000256" key="4">
    <source>
        <dbReference type="ARBA" id="ARBA00022801"/>
    </source>
</evidence>
<keyword evidence="2" id="KW-1003">Cell membrane</keyword>
<name>A0A1M5X047_9BACT</name>
<sequence>MDLFFRTITWGGSLMVLLPLALLISLLFYARGRIGDAALLLGGLLGASLFVHILKRLFARPRPEVENLLVAMPPDFSFPSAHTGQAVAFSIACALILSRQNELTGALVIWGMLLAFAVLVGVSRVYLQVHYLSDVLVGALLGGCWVLLLSRLLGLWLPRS</sequence>
<feature type="transmembrane region" description="Helical" evidence="7">
    <location>
        <begin position="12"/>
        <end position="30"/>
    </location>
</feature>
<feature type="transmembrane region" description="Helical" evidence="7">
    <location>
        <begin position="37"/>
        <end position="58"/>
    </location>
</feature>
<keyword evidence="10" id="KW-1185">Reference proteome</keyword>
<dbReference type="InterPro" id="IPR000326">
    <property type="entry name" value="PAP2/HPO"/>
</dbReference>
<dbReference type="SUPFAM" id="SSF48317">
    <property type="entry name" value="Acid phosphatase/Vanadium-dependent haloperoxidase"/>
    <property type="match status" value="1"/>
</dbReference>
<dbReference type="GO" id="GO:0005886">
    <property type="term" value="C:plasma membrane"/>
    <property type="evidence" value="ECO:0007669"/>
    <property type="project" value="UniProtKB-SubCell"/>
</dbReference>
<evidence type="ECO:0000259" key="8">
    <source>
        <dbReference type="SMART" id="SM00014"/>
    </source>
</evidence>
<gene>
    <name evidence="9" type="ORF">SAMN02745124_02648</name>
</gene>
<comment type="subcellular location">
    <subcellularLocation>
        <location evidence="1">Cell membrane</location>
        <topology evidence="1">Multi-pass membrane protein</topology>
    </subcellularLocation>
</comment>
<dbReference type="AlphaFoldDB" id="A0A1M5X047"/>
<dbReference type="Proteomes" id="UP000184139">
    <property type="component" value="Unassembled WGS sequence"/>
</dbReference>
<dbReference type="SMART" id="SM00014">
    <property type="entry name" value="acidPPc"/>
    <property type="match status" value="1"/>
</dbReference>
<evidence type="ECO:0000256" key="3">
    <source>
        <dbReference type="ARBA" id="ARBA00022692"/>
    </source>
</evidence>
<accession>A0A1M5X047</accession>
<evidence type="ECO:0000256" key="6">
    <source>
        <dbReference type="ARBA" id="ARBA00023136"/>
    </source>
</evidence>